<dbReference type="PIRSF" id="PIRSF012524">
    <property type="entry name" value="YitL_S1"/>
    <property type="match status" value="1"/>
</dbReference>
<dbReference type="Gene3D" id="1.10.10.10">
    <property type="entry name" value="Winged helix-like DNA-binding domain superfamily/Winged helix DNA-binding domain"/>
    <property type="match status" value="1"/>
</dbReference>
<dbReference type="STRING" id="1131731.BAZO_16704"/>
<dbReference type="Pfam" id="PF21543">
    <property type="entry name" value="CvfB_2nd"/>
    <property type="match status" value="1"/>
</dbReference>
<dbReference type="InterPro" id="IPR048587">
    <property type="entry name" value="CvfB_S1_3rd"/>
</dbReference>
<dbReference type="PANTHER" id="PTHR37296">
    <property type="entry name" value="CONSERVED VIRULENCE FACTOR B"/>
    <property type="match status" value="1"/>
</dbReference>
<dbReference type="Pfam" id="PF13509">
    <property type="entry name" value="S1_2"/>
    <property type="match status" value="1"/>
</dbReference>
<accession>K6DRB7</accession>
<dbReference type="Proteomes" id="UP000006315">
    <property type="component" value="Unassembled WGS sequence"/>
</dbReference>
<comment type="similarity">
    <text evidence="1">Belongs to the CvfB family.</text>
</comment>
<dbReference type="GeneID" id="89467360"/>
<dbReference type="InterPro" id="IPR040764">
    <property type="entry name" value="CvfB_WH"/>
</dbReference>
<comment type="caution">
    <text evidence="3">The sequence shown here is derived from an EMBL/GenBank/DDBJ whole genome shotgun (WGS) entry which is preliminary data.</text>
</comment>
<evidence type="ECO:0000256" key="1">
    <source>
        <dbReference type="PIRNR" id="PIRNR012524"/>
    </source>
</evidence>
<dbReference type="InterPro" id="IPR012340">
    <property type="entry name" value="NA-bd_OB-fold"/>
</dbReference>
<dbReference type="Gene3D" id="2.40.50.140">
    <property type="entry name" value="Nucleic acid-binding proteins"/>
    <property type="match status" value="3"/>
</dbReference>
<organism evidence="3 4">
    <name type="scientific">Schinkia azotoformans LMG 9581</name>
    <dbReference type="NCBI Taxonomy" id="1131731"/>
    <lineage>
        <taxon>Bacteria</taxon>
        <taxon>Bacillati</taxon>
        <taxon>Bacillota</taxon>
        <taxon>Bacilli</taxon>
        <taxon>Bacillales</taxon>
        <taxon>Bacillaceae</taxon>
        <taxon>Calidifontibacillus/Schinkia group</taxon>
        <taxon>Schinkia</taxon>
    </lineage>
</organism>
<dbReference type="Pfam" id="PF17783">
    <property type="entry name" value="WHD_CvfB"/>
    <property type="match status" value="1"/>
</dbReference>
<dbReference type="Pfam" id="PF21191">
    <property type="entry name" value="CvfB_1st"/>
    <property type="match status" value="1"/>
</dbReference>
<keyword evidence="4" id="KW-1185">Reference proteome</keyword>
<evidence type="ECO:0000313" key="3">
    <source>
        <dbReference type="EMBL" id="EKN63331.1"/>
    </source>
</evidence>
<proteinExistence type="inferred from homology"/>
<dbReference type="PATRIC" id="fig|1131731.3.peg.3404"/>
<reference evidence="3 4" key="1">
    <citation type="journal article" date="2012" name="Front. Microbiol.">
        <title>Redundancy and modularity in membrane-associated dissimilatory nitrate reduction in Bacillus.</title>
        <authorList>
            <person name="Heylen K."/>
            <person name="Keltjens J."/>
        </authorList>
    </citation>
    <scope>NUCLEOTIDE SEQUENCE [LARGE SCALE GENOMIC DNA]</scope>
    <source>
        <strain evidence="3 4">LMG 9581</strain>
    </source>
</reference>
<protein>
    <recommendedName>
        <fullName evidence="2">S1 motif domain-containing protein</fullName>
    </recommendedName>
</protein>
<dbReference type="PANTHER" id="PTHR37296:SF1">
    <property type="entry name" value="CONSERVED VIRULENCE FACTOR B"/>
    <property type="match status" value="1"/>
</dbReference>
<evidence type="ECO:0000259" key="2">
    <source>
        <dbReference type="PROSITE" id="PS50126"/>
    </source>
</evidence>
<dbReference type="AlphaFoldDB" id="K6DRB7"/>
<feature type="domain" description="S1 motif" evidence="2">
    <location>
        <begin position="158"/>
        <end position="218"/>
    </location>
</feature>
<gene>
    <name evidence="3" type="ORF">BAZO_16704</name>
</gene>
<dbReference type="InterPro" id="IPR036388">
    <property type="entry name" value="WH-like_DNA-bd_sf"/>
</dbReference>
<dbReference type="SUPFAM" id="SSF50249">
    <property type="entry name" value="Nucleic acid-binding proteins"/>
    <property type="match status" value="1"/>
</dbReference>
<name>K6DRB7_SCHAZ</name>
<dbReference type="GO" id="GO:0003676">
    <property type="term" value="F:nucleic acid binding"/>
    <property type="evidence" value="ECO:0007669"/>
    <property type="project" value="InterPro"/>
</dbReference>
<dbReference type="SMART" id="SM00316">
    <property type="entry name" value="S1"/>
    <property type="match status" value="2"/>
</dbReference>
<sequence>MMGNMMPGTITTLKVSHESPFGYFLESGEQEEDILLHHNEMTRDELREDEEVEVFLFQDRQGRLTATMTIPSITIHTFGWAKVEEVKRGMGVFVNIGIDKAMLLSKDDLPPLEEVWPQIDDEIYCTLEIGHNGRLFVRLAKEADFWDIAKSADKSLFNKNVTGRIYRTLYAGSFIFTEDGYLGFIHESERNEEPRIGEKVTGRVIDIKEDGTINVSLLPRKHEAMGDDAEKIYAYMETRNGAMPYWDKSQPEDIEARFGMSKGAFKRALGKLMKEGKVYQENGWTYFKKEQ</sequence>
<dbReference type="PROSITE" id="PS50126">
    <property type="entry name" value="S1"/>
    <property type="match status" value="1"/>
</dbReference>
<dbReference type="InterPro" id="IPR014464">
    <property type="entry name" value="CvfB_fam"/>
</dbReference>
<dbReference type="EMBL" id="AJLR01000146">
    <property type="protein sequence ID" value="EKN63331.1"/>
    <property type="molecule type" value="Genomic_DNA"/>
</dbReference>
<dbReference type="InterPro" id="IPR039566">
    <property type="entry name" value="CvfB_S1_st"/>
</dbReference>
<dbReference type="InterPro" id="IPR003029">
    <property type="entry name" value="S1_domain"/>
</dbReference>
<dbReference type="RefSeq" id="WP_004431698.1">
    <property type="nucleotide sequence ID" value="NZ_AJLR01000146.1"/>
</dbReference>
<evidence type="ECO:0000313" key="4">
    <source>
        <dbReference type="Proteomes" id="UP000006315"/>
    </source>
</evidence>
<dbReference type="InterPro" id="IPR048588">
    <property type="entry name" value="CvfB_S1_2nd"/>
</dbReference>